<evidence type="ECO:0000256" key="10">
    <source>
        <dbReference type="SAM" id="MobiDB-lite"/>
    </source>
</evidence>
<dbReference type="VEuPathDB" id="VectorBase:ASIC013244"/>
<dbReference type="GO" id="GO:0008465">
    <property type="term" value="F:hydroxypyruvate reductase (NADH) activity"/>
    <property type="evidence" value="ECO:0007669"/>
    <property type="project" value="TreeGrafter"/>
</dbReference>
<dbReference type="Pfam" id="PF04410">
    <property type="entry name" value="Gar1"/>
    <property type="match status" value="1"/>
</dbReference>
<reference evidence="14" key="2">
    <citation type="submission" date="2020-05" db="UniProtKB">
        <authorList>
            <consortium name="EnsemblMetazoa"/>
        </authorList>
    </citation>
    <scope>IDENTIFICATION</scope>
</reference>
<dbReference type="Gene3D" id="2.40.10.230">
    <property type="entry name" value="Probable tRNA pseudouridine synthase domain"/>
    <property type="match status" value="1"/>
</dbReference>
<evidence type="ECO:0000256" key="5">
    <source>
        <dbReference type="ARBA" id="ARBA00023002"/>
    </source>
</evidence>
<keyword evidence="5" id="KW-0560">Oxidoreductase</keyword>
<evidence type="ECO:0000256" key="8">
    <source>
        <dbReference type="ARBA" id="ARBA00038293"/>
    </source>
</evidence>
<keyword evidence="6" id="KW-0539">Nucleus</keyword>
<comment type="similarity">
    <text evidence="8">Belongs to the GAR1 family.</text>
</comment>
<evidence type="ECO:0000259" key="11">
    <source>
        <dbReference type="Pfam" id="PF00389"/>
    </source>
</evidence>
<evidence type="ECO:0000256" key="4">
    <source>
        <dbReference type="ARBA" id="ARBA00022884"/>
    </source>
</evidence>
<dbReference type="InterPro" id="IPR006140">
    <property type="entry name" value="D-isomer_DH_NAD-bd"/>
</dbReference>
<dbReference type="GO" id="GO:0006364">
    <property type="term" value="P:rRNA processing"/>
    <property type="evidence" value="ECO:0007669"/>
    <property type="project" value="UniProtKB-KW"/>
</dbReference>
<name>A0A084W505_ANOSI</name>
<dbReference type="PANTHER" id="PTHR10996:SF277">
    <property type="entry name" value="GLYOXYLATE REDUCTASE_HYDROXYPYRUVATE REDUCTASE"/>
    <property type="match status" value="1"/>
</dbReference>
<evidence type="ECO:0000256" key="7">
    <source>
        <dbReference type="ARBA" id="ARBA00023274"/>
    </source>
</evidence>
<dbReference type="GO" id="GO:0003723">
    <property type="term" value="F:RNA binding"/>
    <property type="evidence" value="ECO:0007669"/>
    <property type="project" value="UniProtKB-KW"/>
</dbReference>
<feature type="compositionally biased region" description="Gly residues" evidence="10">
    <location>
        <begin position="516"/>
        <end position="591"/>
    </location>
</feature>
<dbReference type="FunFam" id="2.40.10.230:FF:000001">
    <property type="entry name" value="H/ACA ribonucleoprotein complex subunit"/>
    <property type="match status" value="1"/>
</dbReference>
<dbReference type="PROSITE" id="PS00065">
    <property type="entry name" value="D_2_HYDROXYACID_DH_1"/>
    <property type="match status" value="1"/>
</dbReference>
<dbReference type="Proteomes" id="UP000030765">
    <property type="component" value="Unassembled WGS sequence"/>
</dbReference>
<dbReference type="InterPro" id="IPR009000">
    <property type="entry name" value="Transl_B-barrel_sf"/>
</dbReference>
<dbReference type="Gene3D" id="3.40.50.720">
    <property type="entry name" value="NAD(P)-binding Rossmann-like Domain"/>
    <property type="match status" value="2"/>
</dbReference>
<dbReference type="GO" id="GO:0051287">
    <property type="term" value="F:NAD binding"/>
    <property type="evidence" value="ECO:0007669"/>
    <property type="project" value="InterPro"/>
</dbReference>
<dbReference type="EMBL" id="ATLV01020442">
    <property type="status" value="NOT_ANNOTATED_CDS"/>
    <property type="molecule type" value="Genomic_DNA"/>
</dbReference>
<dbReference type="GO" id="GO:1990904">
    <property type="term" value="C:ribonucleoprotein complex"/>
    <property type="evidence" value="ECO:0007669"/>
    <property type="project" value="UniProtKB-KW"/>
</dbReference>
<dbReference type="InterPro" id="IPR036291">
    <property type="entry name" value="NAD(P)-bd_dom_sf"/>
</dbReference>
<evidence type="ECO:0000256" key="6">
    <source>
        <dbReference type="ARBA" id="ARBA00023242"/>
    </source>
</evidence>
<dbReference type="SUPFAM" id="SSF50447">
    <property type="entry name" value="Translation proteins"/>
    <property type="match status" value="1"/>
</dbReference>
<dbReference type="EMBL" id="KE525302">
    <property type="protein sequence ID" value="KFB45299.1"/>
    <property type="molecule type" value="Genomic_DNA"/>
</dbReference>
<dbReference type="PROSITE" id="PS00671">
    <property type="entry name" value="D_2_HYDROXYACID_DH_3"/>
    <property type="match status" value="1"/>
</dbReference>
<dbReference type="STRING" id="74873.A0A084W505"/>
<protein>
    <recommendedName>
        <fullName evidence="9">Glyoxylate reductase/hydroxypyruvate reductase</fullName>
    </recommendedName>
</protein>
<evidence type="ECO:0000259" key="12">
    <source>
        <dbReference type="Pfam" id="PF02826"/>
    </source>
</evidence>
<dbReference type="GO" id="GO:0005730">
    <property type="term" value="C:nucleolus"/>
    <property type="evidence" value="ECO:0007669"/>
    <property type="project" value="UniProtKB-SubCell"/>
</dbReference>
<comment type="subcellular location">
    <subcellularLocation>
        <location evidence="1">Nucleus</location>
        <location evidence="1">Nucleolus</location>
    </subcellularLocation>
</comment>
<keyword evidence="7" id="KW-0687">Ribonucleoprotein</keyword>
<dbReference type="InterPro" id="IPR038664">
    <property type="entry name" value="Gar1/Naf1_Cbf5-bd_sf"/>
</dbReference>
<dbReference type="AlphaFoldDB" id="A0A084W505"/>
<feature type="region of interest" description="Disordered" evidence="10">
    <location>
        <begin position="505"/>
        <end position="591"/>
    </location>
</feature>
<dbReference type="GO" id="GO:0030267">
    <property type="term" value="F:glyoxylate reductase (NADPH) activity"/>
    <property type="evidence" value="ECO:0007669"/>
    <property type="project" value="TreeGrafter"/>
</dbReference>
<dbReference type="Pfam" id="PF00389">
    <property type="entry name" value="2-Hacid_dh"/>
    <property type="match status" value="1"/>
</dbReference>
<evidence type="ECO:0000256" key="2">
    <source>
        <dbReference type="ARBA" id="ARBA00022517"/>
    </source>
</evidence>
<dbReference type="InterPro" id="IPR029753">
    <property type="entry name" value="D-isomer_DH_CS"/>
</dbReference>
<feature type="domain" description="D-isomer specific 2-hydroxyacid dehydrogenase catalytic" evidence="11">
    <location>
        <begin position="64"/>
        <end position="361"/>
    </location>
</feature>
<organism evidence="14 15">
    <name type="scientific">Anopheles sinensis</name>
    <name type="common">Mosquito</name>
    <dbReference type="NCBI Taxonomy" id="74873"/>
    <lineage>
        <taxon>Eukaryota</taxon>
        <taxon>Metazoa</taxon>
        <taxon>Ecdysozoa</taxon>
        <taxon>Arthropoda</taxon>
        <taxon>Hexapoda</taxon>
        <taxon>Insecta</taxon>
        <taxon>Pterygota</taxon>
        <taxon>Neoptera</taxon>
        <taxon>Endopterygota</taxon>
        <taxon>Diptera</taxon>
        <taxon>Nematocera</taxon>
        <taxon>Culicoidea</taxon>
        <taxon>Culicidae</taxon>
        <taxon>Anophelinae</taxon>
        <taxon>Anopheles</taxon>
    </lineage>
</organism>
<dbReference type="InterPro" id="IPR050223">
    <property type="entry name" value="D-isomer_2-hydroxyacid_DH"/>
</dbReference>
<dbReference type="InterPro" id="IPR007504">
    <property type="entry name" value="H/ACA_rnp_Gar1/Naf1"/>
</dbReference>
<feature type="domain" description="D-isomer specific 2-hydroxyacid dehydrogenase NAD-binding" evidence="12">
    <location>
        <begin position="159"/>
        <end position="338"/>
    </location>
</feature>
<evidence type="ECO:0000256" key="9">
    <source>
        <dbReference type="ARBA" id="ARBA00073306"/>
    </source>
</evidence>
<dbReference type="CDD" id="cd05301">
    <property type="entry name" value="GDH"/>
    <property type="match status" value="1"/>
</dbReference>
<dbReference type="SUPFAM" id="SSF52283">
    <property type="entry name" value="Formate/glycerate dehydrogenase catalytic domain-like"/>
    <property type="match status" value="1"/>
</dbReference>
<dbReference type="FunFam" id="3.40.50.720:FF:000026">
    <property type="entry name" value="Glyoxylate/hydroxypyruvate reductase B"/>
    <property type="match status" value="1"/>
</dbReference>
<evidence type="ECO:0000313" key="14">
    <source>
        <dbReference type="EnsemblMetazoa" id="ASIC013244-PA"/>
    </source>
</evidence>
<sequence length="591" mass="63017">MNPVFRQFSAALKLATQREAIRVLQHRIPVLDGLKLSAISQRRYCCFEMKPKVYVTRNDYARLGLDLLREECDISMWDEAYPVPRDEFLKHVAGKDAIYCSLNDRIDKELLDQAGPNLKVIGTISVGYDHIDVKECKQRGIRVGYTPDVLTDATAELTVALLLATARRMFEANKQVHTGGWKSWSPMWMCGRGVKNSTVGIFGFGRIGQEVAKRLIPFKPARIQFTSRTDKFLTAGDLGVTQVPFDELIETSDFLIIACSYNVETANLFNDAVFSRMKPSAILINTSRGGVVEQHDLIHALKAGKIQAAGLDVTTPEPLPLDSPLLTLPHVVVLPHIGSADIETRIEMSRITACNILAGLKVSVDVVAAVVEVSFRGAGGGGGGFRGGAGGARGGARGGFGGARGGFNRSFGRDDGPKNIIPLGFYDYPCQDELIAKVEVENVPFFNAPIYMEGEKQIGKVDEIFGNPKDFYVSIKLMDNMKPDGFQAKQKLFIDSGKLLPLARFLPGNQTRKPGGRVGKPGGARGGPGGRGGRGRGGGGGGGFRGGRGGFGGGGGGDGGGFRGSRGGGPRGGGGFRGNRGGGGGGGGNRW</sequence>
<keyword evidence="4" id="KW-0694">RNA-binding</keyword>
<accession>A0A084W505</accession>
<proteinExistence type="inferred from homology"/>
<dbReference type="Pfam" id="PF02826">
    <property type="entry name" value="2-Hacid_dh_C"/>
    <property type="match status" value="1"/>
</dbReference>
<keyword evidence="15" id="KW-1185">Reference proteome</keyword>
<keyword evidence="3" id="KW-0698">rRNA processing</keyword>
<dbReference type="InterPro" id="IPR029752">
    <property type="entry name" value="D-isomer_DH_CS1"/>
</dbReference>
<dbReference type="VEuPathDB" id="VectorBase:ASIS009172"/>
<keyword evidence="2" id="KW-0690">Ribosome biogenesis</keyword>
<evidence type="ECO:0000313" key="15">
    <source>
        <dbReference type="Proteomes" id="UP000030765"/>
    </source>
</evidence>
<dbReference type="GO" id="GO:0001522">
    <property type="term" value="P:pseudouridine synthesis"/>
    <property type="evidence" value="ECO:0007669"/>
    <property type="project" value="InterPro"/>
</dbReference>
<reference evidence="13 15" key="1">
    <citation type="journal article" date="2014" name="BMC Genomics">
        <title>Genome sequence of Anopheles sinensis provides insight into genetics basis of mosquito competence for malaria parasites.</title>
        <authorList>
            <person name="Zhou D."/>
            <person name="Zhang D."/>
            <person name="Ding G."/>
            <person name="Shi L."/>
            <person name="Hou Q."/>
            <person name="Ye Y."/>
            <person name="Xu Y."/>
            <person name="Zhou H."/>
            <person name="Xiong C."/>
            <person name="Li S."/>
            <person name="Yu J."/>
            <person name="Hong S."/>
            <person name="Yu X."/>
            <person name="Zou P."/>
            <person name="Chen C."/>
            <person name="Chang X."/>
            <person name="Wang W."/>
            <person name="Lv Y."/>
            <person name="Sun Y."/>
            <person name="Ma L."/>
            <person name="Shen B."/>
            <person name="Zhu C."/>
        </authorList>
    </citation>
    <scope>NUCLEOTIDE SEQUENCE [LARGE SCALE GENOMIC DNA]</scope>
</reference>
<dbReference type="OrthoDB" id="298012at2759"/>
<gene>
    <name evidence="13" type="ORF">ZHAS_00013244</name>
</gene>
<evidence type="ECO:0000256" key="3">
    <source>
        <dbReference type="ARBA" id="ARBA00022552"/>
    </source>
</evidence>
<dbReference type="VEuPathDB" id="VectorBase:ASIS005324"/>
<dbReference type="InterPro" id="IPR006139">
    <property type="entry name" value="D-isomer_2_OHA_DH_cat_dom"/>
</dbReference>
<dbReference type="GO" id="GO:0005829">
    <property type="term" value="C:cytosol"/>
    <property type="evidence" value="ECO:0007669"/>
    <property type="project" value="TreeGrafter"/>
</dbReference>
<evidence type="ECO:0000313" key="13">
    <source>
        <dbReference type="EMBL" id="KFB45299.1"/>
    </source>
</evidence>
<dbReference type="SUPFAM" id="SSF51735">
    <property type="entry name" value="NAD(P)-binding Rossmann-fold domains"/>
    <property type="match status" value="1"/>
</dbReference>
<evidence type="ECO:0000256" key="1">
    <source>
        <dbReference type="ARBA" id="ARBA00004604"/>
    </source>
</evidence>
<dbReference type="EnsemblMetazoa" id="ASIC013244-RA">
    <property type="protein sequence ID" value="ASIC013244-PA"/>
    <property type="gene ID" value="ASIC013244"/>
</dbReference>
<dbReference type="PANTHER" id="PTHR10996">
    <property type="entry name" value="2-HYDROXYACID DEHYDROGENASE-RELATED"/>
    <property type="match status" value="1"/>
</dbReference>